<feature type="compositionally biased region" description="Basic and acidic residues" evidence="1">
    <location>
        <begin position="1"/>
        <end position="11"/>
    </location>
</feature>
<gene>
    <name evidence="2" type="ORF">GAYE_SCF53G6151</name>
</gene>
<accession>A0AAV9IMD4</accession>
<feature type="compositionally biased region" description="Polar residues" evidence="1">
    <location>
        <begin position="26"/>
        <end position="42"/>
    </location>
</feature>
<feature type="compositionally biased region" description="Polar residues" evidence="1">
    <location>
        <begin position="124"/>
        <end position="141"/>
    </location>
</feature>
<evidence type="ECO:0000256" key="1">
    <source>
        <dbReference type="SAM" id="MobiDB-lite"/>
    </source>
</evidence>
<sequence length="164" mass="18928">MKTEDCEDKYCKQSSDPSKVQCLAPQDSSSVQKVLTDITNISNEEKQESVSKIDKVKSPESRKDIITNISNFEETPKSRKRKASNTQKEDEKYEDDVQTLTKCCREKKIIRIRRRAPKNDKNTQGEPSEPQNGQCLSSSRRIQVRYPKTLSPRPNVKTILKYVF</sequence>
<dbReference type="AlphaFoldDB" id="A0AAV9IMD4"/>
<keyword evidence="3" id="KW-1185">Reference proteome</keyword>
<dbReference type="EMBL" id="JANCYU010000061">
    <property type="protein sequence ID" value="KAK4528216.1"/>
    <property type="molecule type" value="Genomic_DNA"/>
</dbReference>
<protein>
    <submittedName>
        <fullName evidence="2">Uncharacterized protein</fullName>
    </submittedName>
</protein>
<proteinExistence type="predicted"/>
<comment type="caution">
    <text evidence="2">The sequence shown here is derived from an EMBL/GenBank/DDBJ whole genome shotgun (WGS) entry which is preliminary data.</text>
</comment>
<dbReference type="Proteomes" id="UP001300502">
    <property type="component" value="Unassembled WGS sequence"/>
</dbReference>
<organism evidence="2 3">
    <name type="scientific">Galdieria yellowstonensis</name>
    <dbReference type="NCBI Taxonomy" id="3028027"/>
    <lineage>
        <taxon>Eukaryota</taxon>
        <taxon>Rhodophyta</taxon>
        <taxon>Bangiophyceae</taxon>
        <taxon>Galdieriales</taxon>
        <taxon>Galdieriaceae</taxon>
        <taxon>Galdieria</taxon>
    </lineage>
</organism>
<reference evidence="2 3" key="1">
    <citation type="submission" date="2022-07" db="EMBL/GenBank/DDBJ databases">
        <title>Genome-wide signatures of adaptation to extreme environments.</title>
        <authorList>
            <person name="Cho C.H."/>
            <person name="Yoon H.S."/>
        </authorList>
    </citation>
    <scope>NUCLEOTIDE SEQUENCE [LARGE SCALE GENOMIC DNA]</scope>
    <source>
        <strain evidence="2 3">108.79 E11</strain>
    </source>
</reference>
<feature type="compositionally biased region" description="Basic and acidic residues" evidence="1">
    <location>
        <begin position="43"/>
        <end position="65"/>
    </location>
</feature>
<name>A0AAV9IMD4_9RHOD</name>
<evidence type="ECO:0000313" key="3">
    <source>
        <dbReference type="Proteomes" id="UP001300502"/>
    </source>
</evidence>
<feature type="region of interest" description="Disordered" evidence="1">
    <location>
        <begin position="1"/>
        <end position="95"/>
    </location>
</feature>
<evidence type="ECO:0000313" key="2">
    <source>
        <dbReference type="EMBL" id="KAK4528216.1"/>
    </source>
</evidence>
<feature type="region of interest" description="Disordered" evidence="1">
    <location>
        <begin position="111"/>
        <end position="149"/>
    </location>
</feature>